<sequence>MWYVLSGVNIIFIFQTPETVSAFFIRFPELQITGSFNWLAFEVHERNKRGKFQVISTKEDRNRRHGNYSQLLQIPCALTEYHKKELLCSRKQVQAQGGSSRRSEIEKVAEEAKLKK</sequence>
<name>A0A1A8W634_PLAOA</name>
<evidence type="ECO:0000313" key="2">
    <source>
        <dbReference type="EMBL" id="SBS88248.1"/>
    </source>
</evidence>
<accession>A0A1A8W634</accession>
<organism evidence="2 3">
    <name type="scientific">Plasmodium ovale curtisi</name>
    <dbReference type="NCBI Taxonomy" id="864141"/>
    <lineage>
        <taxon>Eukaryota</taxon>
        <taxon>Sar</taxon>
        <taxon>Alveolata</taxon>
        <taxon>Apicomplexa</taxon>
        <taxon>Aconoidasida</taxon>
        <taxon>Haemosporida</taxon>
        <taxon>Plasmodiidae</taxon>
        <taxon>Plasmodium</taxon>
        <taxon>Plasmodium (Plasmodium)</taxon>
    </lineage>
</organism>
<dbReference type="AlphaFoldDB" id="A0A1A8W634"/>
<feature type="region of interest" description="Disordered" evidence="1">
    <location>
        <begin position="93"/>
        <end position="116"/>
    </location>
</feature>
<feature type="compositionally biased region" description="Basic and acidic residues" evidence="1">
    <location>
        <begin position="101"/>
        <end position="116"/>
    </location>
</feature>
<proteinExistence type="predicted"/>
<gene>
    <name evidence="2" type="ORF">POVCU2_0047290</name>
</gene>
<evidence type="ECO:0000256" key="1">
    <source>
        <dbReference type="SAM" id="MobiDB-lite"/>
    </source>
</evidence>
<evidence type="ECO:0000313" key="3">
    <source>
        <dbReference type="Proteomes" id="UP000078560"/>
    </source>
</evidence>
<protein>
    <submittedName>
        <fullName evidence="2">Uncharacterized protein</fullName>
    </submittedName>
</protein>
<dbReference type="Proteomes" id="UP000078560">
    <property type="component" value="Unassembled WGS sequence"/>
</dbReference>
<reference evidence="3" key="1">
    <citation type="submission" date="2016-05" db="EMBL/GenBank/DDBJ databases">
        <authorList>
            <person name="Naeem Raeece"/>
        </authorList>
    </citation>
    <scope>NUCLEOTIDE SEQUENCE [LARGE SCALE GENOMIC DNA]</scope>
</reference>
<dbReference type="EMBL" id="FLQU01000620">
    <property type="protein sequence ID" value="SBS88248.1"/>
    <property type="molecule type" value="Genomic_DNA"/>
</dbReference>